<dbReference type="PANTHER" id="PTHR12246">
    <property type="entry name" value="PALMITOYLTRANSFERASE ZDHHC16"/>
    <property type="match status" value="1"/>
</dbReference>
<dbReference type="InterPro" id="IPR039859">
    <property type="entry name" value="PFA4/ZDH16/20/ERF2-like"/>
</dbReference>
<comment type="function">
    <text evidence="11">Mediates the reversible addition of palmitate to target proteins, thereby regulating their membrane association and biological function.</text>
</comment>
<evidence type="ECO:0000313" key="15">
    <source>
        <dbReference type="EMBL" id="KAF2682739.1"/>
    </source>
</evidence>
<evidence type="ECO:0000256" key="12">
    <source>
        <dbReference type="RuleBase" id="RU079119"/>
    </source>
</evidence>
<dbReference type="InterPro" id="IPR033682">
    <property type="entry name" value="PFA4"/>
</dbReference>
<proteinExistence type="inferred from homology"/>
<keyword evidence="4 11" id="KW-0256">Endoplasmic reticulum</keyword>
<comment type="similarity">
    <text evidence="11">Belongs to the DHHC palmitoyltransferase family. PFA4 subfamily.</text>
</comment>
<feature type="domain" description="Palmitoyltransferase DHHC" evidence="14">
    <location>
        <begin position="94"/>
        <end position="222"/>
    </location>
</feature>
<sequence length="504" mass="57099">MELNQIAVPAVYLLIFFLGYPSQILFYYLDPAPLTKNELILSNVLLVCIFITYTQSVFVDPGTIPKKDGDGEKELGKMNGDGVGKGEKKGAGQRTKWCRKCDAAKPPRAHHCKECKRCIPKMDHHCPWTNNCVSHTTFPHFLRFLFYTTLGLSLLAYFQYIRISTIWSHRDLPAYLGPNPWLFAHLFFSTVVNGITLFALFVLFVRNVWCLAVNMTTIEGWEIERHRTLVRRARVFGGWLEGPDGGRVRIERQEFPYDVGIWQNIMQGMGTGNPLSWFNPFAPTPPLHTGLTFPVNGFEDASLSWPPPDPDRSYRRQPRLAPNYNSPSHPNANANTNADTDTKSNRITNNAEQPFTYSESNLSPTATLAAFRSRQAADALRRRKPFAQRMEAKLSHDRVANWDGYQSSYDAHDDGFSNRVEELGMSEDEDEELFDNDVRKRGSAGGSQSGEEAWRNSEGERLKDFGVDEEVEFYDEAEDDDDVPLSELLARKRAAAAEPPILST</sequence>
<comment type="domain">
    <text evidence="11 12">The DHHC domain is required for palmitoyltransferase activity.</text>
</comment>
<dbReference type="PROSITE" id="PS50216">
    <property type="entry name" value="DHHC"/>
    <property type="match status" value="1"/>
</dbReference>
<comment type="subcellular location">
    <subcellularLocation>
        <location evidence="11">Endoplasmic reticulum membrane</location>
        <topology evidence="11">Multi-pass membrane protein</topology>
    </subcellularLocation>
    <subcellularLocation>
        <location evidence="1">Membrane</location>
        <topology evidence="1">Multi-pass membrane protein</topology>
    </subcellularLocation>
</comment>
<dbReference type="InterPro" id="IPR001594">
    <property type="entry name" value="Palmitoyltrfase_DHHC"/>
</dbReference>
<organism evidence="15 16">
    <name type="scientific">Lentithecium fluviatile CBS 122367</name>
    <dbReference type="NCBI Taxonomy" id="1168545"/>
    <lineage>
        <taxon>Eukaryota</taxon>
        <taxon>Fungi</taxon>
        <taxon>Dikarya</taxon>
        <taxon>Ascomycota</taxon>
        <taxon>Pezizomycotina</taxon>
        <taxon>Dothideomycetes</taxon>
        <taxon>Pleosporomycetidae</taxon>
        <taxon>Pleosporales</taxon>
        <taxon>Massarineae</taxon>
        <taxon>Lentitheciaceae</taxon>
        <taxon>Lentithecium</taxon>
    </lineage>
</organism>
<feature type="compositionally biased region" description="Acidic residues" evidence="13">
    <location>
        <begin position="426"/>
        <end position="435"/>
    </location>
</feature>
<keyword evidence="9 11" id="KW-0012">Acyltransferase</keyword>
<evidence type="ECO:0000256" key="8">
    <source>
        <dbReference type="ARBA" id="ARBA00023288"/>
    </source>
</evidence>
<evidence type="ECO:0000256" key="5">
    <source>
        <dbReference type="ARBA" id="ARBA00022989"/>
    </source>
</evidence>
<keyword evidence="5 11" id="KW-1133">Transmembrane helix</keyword>
<dbReference type="AlphaFoldDB" id="A0A6G1IXX0"/>
<dbReference type="EMBL" id="MU005586">
    <property type="protein sequence ID" value="KAF2682739.1"/>
    <property type="molecule type" value="Genomic_DNA"/>
</dbReference>
<keyword evidence="7 11" id="KW-0564">Palmitate</keyword>
<feature type="compositionally biased region" description="Basic and acidic residues" evidence="13">
    <location>
        <begin position="452"/>
        <end position="466"/>
    </location>
</feature>
<protein>
    <recommendedName>
        <fullName evidence="11">Palmitoyltransferase PFA4</fullName>
        <ecNumber evidence="11">2.3.1.225</ecNumber>
    </recommendedName>
    <alternativeName>
        <fullName evidence="11">Protein S-acyltransferase</fullName>
        <shortName evidence="11">PAT</shortName>
    </alternativeName>
    <alternativeName>
        <fullName evidence="11">Protein fatty acyltransferase 4</fullName>
    </alternativeName>
</protein>
<gene>
    <name evidence="11" type="primary">PFA4</name>
    <name evidence="15" type="ORF">K458DRAFT_419581</name>
</gene>
<keyword evidence="8 11" id="KW-0449">Lipoprotein</keyword>
<feature type="region of interest" description="Disordered" evidence="13">
    <location>
        <begin position="302"/>
        <end position="346"/>
    </location>
</feature>
<comment type="catalytic activity">
    <reaction evidence="10 11 12">
        <text>L-cysteinyl-[protein] + hexadecanoyl-CoA = S-hexadecanoyl-L-cysteinyl-[protein] + CoA</text>
        <dbReference type="Rhea" id="RHEA:36683"/>
        <dbReference type="Rhea" id="RHEA-COMP:10131"/>
        <dbReference type="Rhea" id="RHEA-COMP:11032"/>
        <dbReference type="ChEBI" id="CHEBI:29950"/>
        <dbReference type="ChEBI" id="CHEBI:57287"/>
        <dbReference type="ChEBI" id="CHEBI:57379"/>
        <dbReference type="ChEBI" id="CHEBI:74151"/>
        <dbReference type="EC" id="2.3.1.225"/>
    </reaction>
</comment>
<keyword evidence="6 11" id="KW-0472">Membrane</keyword>
<reference evidence="15" key="1">
    <citation type="journal article" date="2020" name="Stud. Mycol.">
        <title>101 Dothideomycetes genomes: a test case for predicting lifestyles and emergence of pathogens.</title>
        <authorList>
            <person name="Haridas S."/>
            <person name="Albert R."/>
            <person name="Binder M."/>
            <person name="Bloem J."/>
            <person name="Labutti K."/>
            <person name="Salamov A."/>
            <person name="Andreopoulos B."/>
            <person name="Baker S."/>
            <person name="Barry K."/>
            <person name="Bills G."/>
            <person name="Bluhm B."/>
            <person name="Cannon C."/>
            <person name="Castanera R."/>
            <person name="Culley D."/>
            <person name="Daum C."/>
            <person name="Ezra D."/>
            <person name="Gonzalez J."/>
            <person name="Henrissat B."/>
            <person name="Kuo A."/>
            <person name="Liang C."/>
            <person name="Lipzen A."/>
            <person name="Lutzoni F."/>
            <person name="Magnuson J."/>
            <person name="Mondo S."/>
            <person name="Nolan M."/>
            <person name="Ohm R."/>
            <person name="Pangilinan J."/>
            <person name="Park H.-J."/>
            <person name="Ramirez L."/>
            <person name="Alfaro M."/>
            <person name="Sun H."/>
            <person name="Tritt A."/>
            <person name="Yoshinaga Y."/>
            <person name="Zwiers L.-H."/>
            <person name="Turgeon B."/>
            <person name="Goodwin S."/>
            <person name="Spatafora J."/>
            <person name="Crous P."/>
            <person name="Grigoriev I."/>
        </authorList>
    </citation>
    <scope>NUCLEOTIDE SEQUENCE</scope>
    <source>
        <strain evidence="15">CBS 122367</strain>
    </source>
</reference>
<evidence type="ECO:0000256" key="3">
    <source>
        <dbReference type="ARBA" id="ARBA00022692"/>
    </source>
</evidence>
<evidence type="ECO:0000313" key="16">
    <source>
        <dbReference type="Proteomes" id="UP000799291"/>
    </source>
</evidence>
<evidence type="ECO:0000256" key="11">
    <source>
        <dbReference type="HAMAP-Rule" id="MF_03199"/>
    </source>
</evidence>
<feature type="transmembrane region" description="Helical" evidence="11 12">
    <location>
        <begin position="144"/>
        <end position="161"/>
    </location>
</feature>
<dbReference type="Proteomes" id="UP000799291">
    <property type="component" value="Unassembled WGS sequence"/>
</dbReference>
<evidence type="ECO:0000256" key="6">
    <source>
        <dbReference type="ARBA" id="ARBA00023136"/>
    </source>
</evidence>
<dbReference type="OrthoDB" id="331948at2759"/>
<evidence type="ECO:0000256" key="4">
    <source>
        <dbReference type="ARBA" id="ARBA00022824"/>
    </source>
</evidence>
<evidence type="ECO:0000259" key="14">
    <source>
        <dbReference type="Pfam" id="PF01529"/>
    </source>
</evidence>
<evidence type="ECO:0000256" key="9">
    <source>
        <dbReference type="ARBA" id="ARBA00023315"/>
    </source>
</evidence>
<evidence type="ECO:0000256" key="10">
    <source>
        <dbReference type="ARBA" id="ARBA00048048"/>
    </source>
</evidence>
<dbReference type="HAMAP" id="MF_03199">
    <property type="entry name" value="DHHC_PAT_PFA4"/>
    <property type="match status" value="1"/>
</dbReference>
<name>A0A6G1IXX0_9PLEO</name>
<dbReference type="GO" id="GO:0005789">
    <property type="term" value="C:endoplasmic reticulum membrane"/>
    <property type="evidence" value="ECO:0007669"/>
    <property type="project" value="UniProtKB-SubCell"/>
</dbReference>
<keyword evidence="2 11" id="KW-0808">Transferase</keyword>
<evidence type="ECO:0000256" key="1">
    <source>
        <dbReference type="ARBA" id="ARBA00004141"/>
    </source>
</evidence>
<dbReference type="Pfam" id="PF01529">
    <property type="entry name" value="DHHC"/>
    <property type="match status" value="1"/>
</dbReference>
<feature type="transmembrane region" description="Helical" evidence="11 12">
    <location>
        <begin position="181"/>
        <end position="205"/>
    </location>
</feature>
<evidence type="ECO:0000256" key="13">
    <source>
        <dbReference type="SAM" id="MobiDB-lite"/>
    </source>
</evidence>
<keyword evidence="16" id="KW-1185">Reference proteome</keyword>
<feature type="region of interest" description="Disordered" evidence="13">
    <location>
        <begin position="426"/>
        <end position="467"/>
    </location>
</feature>
<dbReference type="GO" id="GO:0019706">
    <property type="term" value="F:protein-cysteine S-palmitoyltransferase activity"/>
    <property type="evidence" value="ECO:0007669"/>
    <property type="project" value="UniProtKB-UniRule"/>
</dbReference>
<feature type="transmembrane region" description="Helical" evidence="11 12">
    <location>
        <begin position="40"/>
        <end position="59"/>
    </location>
</feature>
<feature type="transmembrane region" description="Helical" evidence="11 12">
    <location>
        <begin position="7"/>
        <end position="28"/>
    </location>
</feature>
<evidence type="ECO:0000256" key="7">
    <source>
        <dbReference type="ARBA" id="ARBA00023139"/>
    </source>
</evidence>
<dbReference type="EC" id="2.3.1.225" evidence="11"/>
<evidence type="ECO:0000256" key="2">
    <source>
        <dbReference type="ARBA" id="ARBA00022679"/>
    </source>
</evidence>
<feature type="active site" description="S-palmitoyl cysteine intermediate" evidence="11">
    <location>
        <position position="126"/>
    </location>
</feature>
<accession>A0A6G1IXX0</accession>
<feature type="region of interest" description="Disordered" evidence="13">
    <location>
        <begin position="69"/>
        <end position="90"/>
    </location>
</feature>
<keyword evidence="3 11" id="KW-0812">Transmembrane</keyword>